<dbReference type="PANTHER" id="PTHR48086">
    <property type="entry name" value="SODIUM/PROLINE SYMPORTER-RELATED"/>
    <property type="match status" value="1"/>
</dbReference>
<evidence type="ECO:0000313" key="15">
    <source>
        <dbReference type="EMBL" id="MBD2703511.1"/>
    </source>
</evidence>
<sequence>MVVYLILLITFGWYLQRQAGKTVGEYYVANRRIPGWVVSLAFFSTFVSTNTYIGQAGESFRYGLSWTWVGVFWAVFCIISWQILGPRMRNQSIRLKSFTVPDYFQLRYQSGLSRSIRVLSAVIILFATVWYMTGIAKGCAHLLHSLLDIPYAYGAAFMLFFTCFYTIAGGMYGIMWTDAVQGILMFIVAMVMLSLPFIYVGGYDALMTKIAFVEHVSKKGTPIGNGLVTFGQLTSFTYIVGIGLSIGMKQISEPKLLIRFYTVKDKAGMKFAMTWTPIFMGISLVCVMGLGALVHGMVTAEEAAQLINNTDEVVGFMLKKFNNPLISGICLMGLFAAGMAALASVTLVVGTTLVKDIWNVWKPMPAERIIPRTKIAMLLYCIIVYYFTIFPPADVVELSAFAGSVYVASFFPTIFGGLYFRWGTDLGAVSSMLAGIIVNIVWRFGVRSRFEGLSDIHEVFPAFLASFAAYVVVSLLTAHRKPTAAHLNTVFDTEPVLGATLLSQVKK</sequence>
<comment type="similarity">
    <text evidence="2 13">Belongs to the sodium:solute symporter (SSF) (TC 2.A.21) family.</text>
</comment>
<feature type="transmembrane region" description="Helical" evidence="14">
    <location>
        <begin position="182"/>
        <end position="203"/>
    </location>
</feature>
<organism evidence="15 16">
    <name type="scientific">Spirosoma profusum</name>
    <dbReference type="NCBI Taxonomy" id="2771354"/>
    <lineage>
        <taxon>Bacteria</taxon>
        <taxon>Pseudomonadati</taxon>
        <taxon>Bacteroidota</taxon>
        <taxon>Cytophagia</taxon>
        <taxon>Cytophagales</taxon>
        <taxon>Cytophagaceae</taxon>
        <taxon>Spirosoma</taxon>
    </lineage>
</organism>
<feature type="transmembrane region" description="Helical" evidence="14">
    <location>
        <begin position="267"/>
        <end position="294"/>
    </location>
</feature>
<feature type="transmembrane region" description="Helical" evidence="14">
    <location>
        <begin position="116"/>
        <end position="133"/>
    </location>
</feature>
<evidence type="ECO:0000256" key="14">
    <source>
        <dbReference type="SAM" id="Phobius"/>
    </source>
</evidence>
<comment type="subcellular location">
    <subcellularLocation>
        <location evidence="1">Cell membrane</location>
        <topology evidence="1">Multi-pass membrane protein</topology>
    </subcellularLocation>
</comment>
<dbReference type="Pfam" id="PF00474">
    <property type="entry name" value="SSF"/>
    <property type="match status" value="1"/>
</dbReference>
<keyword evidence="4" id="KW-1003">Cell membrane</keyword>
<keyword evidence="3" id="KW-0813">Transport</keyword>
<evidence type="ECO:0000256" key="10">
    <source>
        <dbReference type="ARBA" id="ARBA00023136"/>
    </source>
</evidence>
<evidence type="ECO:0000256" key="5">
    <source>
        <dbReference type="ARBA" id="ARBA00022692"/>
    </source>
</evidence>
<gene>
    <name evidence="15" type="ORF">IC229_22895</name>
</gene>
<feature type="transmembrane region" description="Helical" evidence="14">
    <location>
        <begin position="65"/>
        <end position="84"/>
    </location>
</feature>
<feature type="transmembrane region" description="Helical" evidence="14">
    <location>
        <begin position="399"/>
        <end position="419"/>
    </location>
</feature>
<keyword evidence="6" id="KW-0769">Symport</keyword>
<keyword evidence="7 14" id="KW-1133">Transmembrane helix</keyword>
<proteinExistence type="inferred from homology"/>
<evidence type="ECO:0000256" key="13">
    <source>
        <dbReference type="RuleBase" id="RU362091"/>
    </source>
</evidence>
<keyword evidence="10 14" id="KW-0472">Membrane</keyword>
<evidence type="ECO:0000256" key="6">
    <source>
        <dbReference type="ARBA" id="ARBA00022847"/>
    </source>
</evidence>
<keyword evidence="8" id="KW-0915">Sodium</keyword>
<protein>
    <recommendedName>
        <fullName evidence="17">Sodium:solute symporter family protein</fullName>
    </recommendedName>
</protein>
<dbReference type="GO" id="GO:0006814">
    <property type="term" value="P:sodium ion transport"/>
    <property type="evidence" value="ECO:0007669"/>
    <property type="project" value="UniProtKB-KW"/>
</dbReference>
<feature type="transmembrane region" description="Helical" evidence="14">
    <location>
        <begin position="223"/>
        <end position="246"/>
    </location>
</feature>
<evidence type="ECO:0000256" key="2">
    <source>
        <dbReference type="ARBA" id="ARBA00006434"/>
    </source>
</evidence>
<evidence type="ECO:0000256" key="1">
    <source>
        <dbReference type="ARBA" id="ARBA00004651"/>
    </source>
</evidence>
<comment type="catalytic activity">
    <reaction evidence="12">
        <text>L-proline(in) + Na(+)(in) = L-proline(out) + Na(+)(out)</text>
        <dbReference type="Rhea" id="RHEA:28967"/>
        <dbReference type="ChEBI" id="CHEBI:29101"/>
        <dbReference type="ChEBI" id="CHEBI:60039"/>
    </reaction>
</comment>
<evidence type="ECO:0000313" key="16">
    <source>
        <dbReference type="Proteomes" id="UP000598820"/>
    </source>
</evidence>
<evidence type="ECO:0000256" key="3">
    <source>
        <dbReference type="ARBA" id="ARBA00022448"/>
    </source>
</evidence>
<dbReference type="Gene3D" id="1.20.1730.10">
    <property type="entry name" value="Sodium/glucose cotransporter"/>
    <property type="match status" value="1"/>
</dbReference>
<evidence type="ECO:0008006" key="17">
    <source>
        <dbReference type="Google" id="ProtNLM"/>
    </source>
</evidence>
<dbReference type="InterPro" id="IPR001734">
    <property type="entry name" value="Na/solute_symporter"/>
</dbReference>
<keyword evidence="9" id="KW-0406">Ion transport</keyword>
<dbReference type="AlphaFoldDB" id="A0A927AS99"/>
<reference evidence="15" key="1">
    <citation type="submission" date="2020-09" db="EMBL/GenBank/DDBJ databases">
        <authorList>
            <person name="Kim M.K."/>
        </authorList>
    </citation>
    <scope>NUCLEOTIDE SEQUENCE</scope>
    <source>
        <strain evidence="15">BT702</strain>
    </source>
</reference>
<dbReference type="PANTHER" id="PTHR48086:SF3">
    <property type="entry name" value="SODIUM_PROLINE SYMPORTER"/>
    <property type="match status" value="1"/>
</dbReference>
<dbReference type="PROSITE" id="PS50283">
    <property type="entry name" value="NA_SOLUT_SYMP_3"/>
    <property type="match status" value="1"/>
</dbReference>
<comment type="caution">
    <text evidence="15">The sequence shown here is derived from an EMBL/GenBank/DDBJ whole genome shotgun (WGS) entry which is preliminary data.</text>
</comment>
<accession>A0A927AS99</accession>
<evidence type="ECO:0000256" key="9">
    <source>
        <dbReference type="ARBA" id="ARBA00023065"/>
    </source>
</evidence>
<evidence type="ECO:0000256" key="8">
    <source>
        <dbReference type="ARBA" id="ARBA00023053"/>
    </source>
</evidence>
<feature type="transmembrane region" description="Helical" evidence="14">
    <location>
        <begin position="33"/>
        <end position="53"/>
    </location>
</feature>
<feature type="transmembrane region" description="Helical" evidence="14">
    <location>
        <begin position="375"/>
        <end position="393"/>
    </location>
</feature>
<evidence type="ECO:0000256" key="12">
    <source>
        <dbReference type="ARBA" id="ARBA00033708"/>
    </source>
</evidence>
<dbReference type="Proteomes" id="UP000598820">
    <property type="component" value="Unassembled WGS sequence"/>
</dbReference>
<keyword evidence="11" id="KW-0739">Sodium transport</keyword>
<feature type="transmembrane region" description="Helical" evidence="14">
    <location>
        <begin position="325"/>
        <end position="354"/>
    </location>
</feature>
<name>A0A927AS99_9BACT</name>
<dbReference type="EMBL" id="JACWZY010000022">
    <property type="protein sequence ID" value="MBD2703511.1"/>
    <property type="molecule type" value="Genomic_DNA"/>
</dbReference>
<dbReference type="InterPro" id="IPR050277">
    <property type="entry name" value="Sodium:Solute_Symporter"/>
</dbReference>
<evidence type="ECO:0000256" key="11">
    <source>
        <dbReference type="ARBA" id="ARBA00023201"/>
    </source>
</evidence>
<dbReference type="GO" id="GO:0015293">
    <property type="term" value="F:symporter activity"/>
    <property type="evidence" value="ECO:0007669"/>
    <property type="project" value="UniProtKB-KW"/>
</dbReference>
<keyword evidence="16" id="KW-1185">Reference proteome</keyword>
<evidence type="ECO:0000256" key="7">
    <source>
        <dbReference type="ARBA" id="ARBA00022989"/>
    </source>
</evidence>
<evidence type="ECO:0000256" key="4">
    <source>
        <dbReference type="ARBA" id="ARBA00022475"/>
    </source>
</evidence>
<feature type="transmembrane region" description="Helical" evidence="14">
    <location>
        <begin position="426"/>
        <end position="444"/>
    </location>
</feature>
<dbReference type="InterPro" id="IPR038377">
    <property type="entry name" value="Na/Glc_symporter_sf"/>
</dbReference>
<feature type="transmembrane region" description="Helical" evidence="14">
    <location>
        <begin position="459"/>
        <end position="478"/>
    </location>
</feature>
<feature type="transmembrane region" description="Helical" evidence="14">
    <location>
        <begin position="153"/>
        <end position="175"/>
    </location>
</feature>
<keyword evidence="5 14" id="KW-0812">Transmembrane</keyword>
<dbReference type="GO" id="GO:0005886">
    <property type="term" value="C:plasma membrane"/>
    <property type="evidence" value="ECO:0007669"/>
    <property type="project" value="UniProtKB-SubCell"/>
</dbReference>